<reference evidence="3" key="1">
    <citation type="submission" date="2025-08" db="UniProtKB">
        <authorList>
            <consortium name="RefSeq"/>
        </authorList>
    </citation>
    <scope>IDENTIFICATION</scope>
    <source>
        <tissue evidence="3">Leaves</tissue>
    </source>
</reference>
<accession>A0A2I4FNA1</accession>
<feature type="domain" description="DUF4283" evidence="1">
    <location>
        <begin position="111"/>
        <end position="171"/>
    </location>
</feature>
<evidence type="ECO:0000313" key="2">
    <source>
        <dbReference type="Proteomes" id="UP000235220"/>
    </source>
</evidence>
<evidence type="ECO:0000313" key="3">
    <source>
        <dbReference type="RefSeq" id="XP_018833139.1"/>
    </source>
</evidence>
<dbReference type="AlphaFoldDB" id="A0A2I4FNA1"/>
<dbReference type="RefSeq" id="XP_018833139.1">
    <property type="nucleotide sequence ID" value="XM_018977594.1"/>
</dbReference>
<dbReference type="PANTHER" id="PTHR31286:SF62">
    <property type="entry name" value="ZINC FINGER, CCHC-TYPE-LIKE PROTEIN"/>
    <property type="match status" value="1"/>
</dbReference>
<dbReference type="OrthoDB" id="1939268at2759"/>
<name>A0A2I4FNA1_JUGRE</name>
<dbReference type="PANTHER" id="PTHR31286">
    <property type="entry name" value="GLYCINE-RICH CELL WALL STRUCTURAL PROTEIN 1.8-LIKE"/>
    <property type="match status" value="1"/>
</dbReference>
<dbReference type="KEGG" id="jre:109000643"/>
<evidence type="ECO:0000259" key="1">
    <source>
        <dbReference type="Pfam" id="PF14111"/>
    </source>
</evidence>
<dbReference type="InterPro" id="IPR040256">
    <property type="entry name" value="At4g02000-like"/>
</dbReference>
<dbReference type="InterPro" id="IPR025558">
    <property type="entry name" value="DUF4283"/>
</dbReference>
<dbReference type="GeneID" id="109000643"/>
<gene>
    <name evidence="3" type="primary">LOC109000643</name>
</gene>
<organism evidence="2 3">
    <name type="scientific">Juglans regia</name>
    <name type="common">English walnut</name>
    <dbReference type="NCBI Taxonomy" id="51240"/>
    <lineage>
        <taxon>Eukaryota</taxon>
        <taxon>Viridiplantae</taxon>
        <taxon>Streptophyta</taxon>
        <taxon>Embryophyta</taxon>
        <taxon>Tracheophyta</taxon>
        <taxon>Spermatophyta</taxon>
        <taxon>Magnoliopsida</taxon>
        <taxon>eudicotyledons</taxon>
        <taxon>Gunneridae</taxon>
        <taxon>Pentapetalae</taxon>
        <taxon>rosids</taxon>
        <taxon>fabids</taxon>
        <taxon>Fagales</taxon>
        <taxon>Juglandaceae</taxon>
        <taxon>Juglans</taxon>
    </lineage>
</organism>
<dbReference type="Gramene" id="Jr14_17480_p1">
    <property type="protein sequence ID" value="cds.Jr14_17480_p1"/>
    <property type="gene ID" value="Jr14_17480"/>
</dbReference>
<proteinExistence type="predicted"/>
<sequence length="290" mass="32691">MAKQMGVSFSVDQLLTSTDLPYSAKVMAAPLPPKSKVPGRDRMLNLLVDTERRSEDLSLSQVSVGMMTDDITRRWETLKLTENAKEELVLPDEVVLSTSIKGQHWLLAMIFNDRTVNKEAFQSTMAKVWNSEGWITFKEFGVNKFLLEFQLLKDKEKLLQGRPWSFDQQLICFIDFNGGLSSSEVQFQFEPFWIQIHNLPFARMNKDVGSLIASGLGKVLEIEVDTEGFGWGSFLRAHVEVNITKPLPRGRFLKIGAQQHLLAFKCGLLMHGKGSCSALPQTSQAKEQHG</sequence>
<keyword evidence="2" id="KW-1185">Reference proteome</keyword>
<dbReference type="Proteomes" id="UP000235220">
    <property type="component" value="Chromosome 14"/>
</dbReference>
<dbReference type="Pfam" id="PF14111">
    <property type="entry name" value="DUF4283"/>
    <property type="match status" value="1"/>
</dbReference>
<protein>
    <submittedName>
        <fullName evidence="3">Uncharacterized protein LOC109000643</fullName>
    </submittedName>
</protein>